<protein>
    <submittedName>
        <fullName evidence="1">Uncharacterized protein</fullName>
    </submittedName>
</protein>
<name>A0A6J5KIM5_9CAUD</name>
<accession>A0A6J5KIM5</accession>
<reference evidence="1" key="1">
    <citation type="submission" date="2020-04" db="EMBL/GenBank/DDBJ databases">
        <authorList>
            <person name="Chiriac C."/>
            <person name="Salcher M."/>
            <person name="Ghai R."/>
            <person name="Kavagutti S V."/>
        </authorList>
    </citation>
    <scope>NUCLEOTIDE SEQUENCE</scope>
</reference>
<proteinExistence type="predicted"/>
<dbReference type="Gene3D" id="1.10.260.40">
    <property type="entry name" value="lambda repressor-like DNA-binding domains"/>
    <property type="match status" value="1"/>
</dbReference>
<sequence length="95" mass="10566">MYNQAEKIISKFGNARRLAELIGVHPVNVYRWTYPRARGGTDGLIPTSSLAKILLAARTDGILLTLDDFVPERVRTKEPDLAQALPQEPTEPSHV</sequence>
<dbReference type="GO" id="GO:0003677">
    <property type="term" value="F:DNA binding"/>
    <property type="evidence" value="ECO:0007669"/>
    <property type="project" value="InterPro"/>
</dbReference>
<evidence type="ECO:0000313" key="1">
    <source>
        <dbReference type="EMBL" id="CAB4121016.1"/>
    </source>
</evidence>
<gene>
    <name evidence="1" type="ORF">UFOVP7_14</name>
</gene>
<dbReference type="InterPro" id="IPR010982">
    <property type="entry name" value="Lambda_DNA-bd_dom_sf"/>
</dbReference>
<organism evidence="1">
    <name type="scientific">uncultured Caudovirales phage</name>
    <dbReference type="NCBI Taxonomy" id="2100421"/>
    <lineage>
        <taxon>Viruses</taxon>
        <taxon>Duplodnaviria</taxon>
        <taxon>Heunggongvirae</taxon>
        <taxon>Uroviricota</taxon>
        <taxon>Caudoviricetes</taxon>
        <taxon>Peduoviridae</taxon>
        <taxon>Maltschvirus</taxon>
        <taxon>Maltschvirus maltsch</taxon>
    </lineage>
</organism>
<dbReference type="EMBL" id="LR796141">
    <property type="protein sequence ID" value="CAB4121016.1"/>
    <property type="molecule type" value="Genomic_DNA"/>
</dbReference>
<dbReference type="SUPFAM" id="SSF47413">
    <property type="entry name" value="lambda repressor-like DNA-binding domains"/>
    <property type="match status" value="1"/>
</dbReference>